<name>A0ABU0J173_9HYPH</name>
<reference evidence="3 4" key="1">
    <citation type="submission" date="2023-07" db="EMBL/GenBank/DDBJ databases">
        <title>Genomic Encyclopedia of Type Strains, Phase IV (KMG-IV): sequencing the most valuable type-strain genomes for metagenomic binning, comparative biology and taxonomic classification.</title>
        <authorList>
            <person name="Goeker M."/>
        </authorList>
    </citation>
    <scope>NUCLEOTIDE SEQUENCE [LARGE SCALE GENOMIC DNA]</scope>
    <source>
        <strain evidence="3 4">DSM 19619</strain>
    </source>
</reference>
<dbReference type="EMBL" id="JAUSVX010000001">
    <property type="protein sequence ID" value="MDQ0468010.1"/>
    <property type="molecule type" value="Genomic_DNA"/>
</dbReference>
<proteinExistence type="predicted"/>
<dbReference type="InterPro" id="IPR019734">
    <property type="entry name" value="TPR_rpt"/>
</dbReference>
<feature type="domain" description="Polysaccharide biosynthesis enzyme WcbI" evidence="2">
    <location>
        <begin position="4"/>
        <end position="208"/>
    </location>
</feature>
<dbReference type="InterPro" id="IPR041307">
    <property type="entry name" value="WcbI"/>
</dbReference>
<organism evidence="3 4">
    <name type="scientific">Labrys wisconsinensis</name>
    <dbReference type="NCBI Taxonomy" id="425677"/>
    <lineage>
        <taxon>Bacteria</taxon>
        <taxon>Pseudomonadati</taxon>
        <taxon>Pseudomonadota</taxon>
        <taxon>Alphaproteobacteria</taxon>
        <taxon>Hyphomicrobiales</taxon>
        <taxon>Xanthobacteraceae</taxon>
        <taxon>Labrys</taxon>
    </lineage>
</organism>
<evidence type="ECO:0000313" key="4">
    <source>
        <dbReference type="Proteomes" id="UP001242480"/>
    </source>
</evidence>
<evidence type="ECO:0000256" key="1">
    <source>
        <dbReference type="PROSITE-ProRule" id="PRU00339"/>
    </source>
</evidence>
<keyword evidence="1" id="KW-0802">TPR repeat</keyword>
<keyword evidence="4" id="KW-1185">Reference proteome</keyword>
<gene>
    <name evidence="3" type="ORF">QO011_001005</name>
</gene>
<dbReference type="Pfam" id="PF18588">
    <property type="entry name" value="WcbI"/>
    <property type="match status" value="1"/>
</dbReference>
<dbReference type="Proteomes" id="UP001242480">
    <property type="component" value="Unassembled WGS sequence"/>
</dbReference>
<comment type="caution">
    <text evidence="3">The sequence shown here is derived from an EMBL/GenBank/DDBJ whole genome shotgun (WGS) entry which is preliminary data.</text>
</comment>
<accession>A0ABU0J173</accession>
<dbReference type="RefSeq" id="WP_307268495.1">
    <property type="nucleotide sequence ID" value="NZ_JAUSVX010000001.1"/>
</dbReference>
<dbReference type="PROSITE" id="PS50005">
    <property type="entry name" value="TPR"/>
    <property type="match status" value="1"/>
</dbReference>
<evidence type="ECO:0000313" key="3">
    <source>
        <dbReference type="EMBL" id="MDQ0468010.1"/>
    </source>
</evidence>
<sequence>MRTIVLIGNCQAQAVVERLRRAYAEIEDVNLRWVPSYREVTPEFVEMINSAWLVCDQMGDFRQRALDSVHLGERPIAYFPVLSLSALWPASTRPHPHHRPTPDFPLGMFPGMQYCDEKANEIIRTVADPQEAFETYMSLNFATAFRLERLLDMNRTKLKNLGEKTGFDAWSLYEANLQHRRLHHTNLHPTNFVLDAVTDYLIERIDLPTVARERWVFDREEFCRNEVMIGGTGMTGSYWQMPIHPDVKACFGLDWYDDINLFRFEGDVSFRDYMRRYLTLALNVDLQAGANTIAQHNFDIGIAKLERGLAAAPNAYPAWHLLGMANWFLGRRDEAIAALERAAVLKPGNSTYATVLERVRAGEAPPIGIPVGDVTFSPDGALPHA</sequence>
<feature type="repeat" description="TPR" evidence="1">
    <location>
        <begin position="316"/>
        <end position="349"/>
    </location>
</feature>
<protein>
    <recommendedName>
        <fullName evidence="2">Polysaccharide biosynthesis enzyme WcbI domain-containing protein</fullName>
    </recommendedName>
</protein>
<evidence type="ECO:0000259" key="2">
    <source>
        <dbReference type="Pfam" id="PF18588"/>
    </source>
</evidence>
<dbReference type="SUPFAM" id="SSF48452">
    <property type="entry name" value="TPR-like"/>
    <property type="match status" value="1"/>
</dbReference>
<dbReference type="InterPro" id="IPR011990">
    <property type="entry name" value="TPR-like_helical_dom_sf"/>
</dbReference>
<dbReference type="Gene3D" id="1.25.40.10">
    <property type="entry name" value="Tetratricopeptide repeat domain"/>
    <property type="match status" value="1"/>
</dbReference>